<reference evidence="4 5" key="1">
    <citation type="submission" date="2018-06" db="EMBL/GenBank/DDBJ databases">
        <title>Azoarcus communis strain SWub3 genome.</title>
        <authorList>
            <person name="Zorraquino Salvo V."/>
            <person name="Toubiana D."/>
            <person name="Blumwald E."/>
        </authorList>
    </citation>
    <scope>NUCLEOTIDE SEQUENCE [LARGE SCALE GENOMIC DNA]</scope>
    <source>
        <strain evidence="4 5">SWub3</strain>
    </source>
</reference>
<feature type="domain" description="DUF802" evidence="3">
    <location>
        <begin position="416"/>
        <end position="466"/>
    </location>
</feature>
<evidence type="ECO:0000256" key="1">
    <source>
        <dbReference type="SAM" id="Coils"/>
    </source>
</evidence>
<evidence type="ECO:0000313" key="4">
    <source>
        <dbReference type="EMBL" id="PZA14765.1"/>
    </source>
</evidence>
<proteinExistence type="predicted"/>
<sequence>MNRPLTMAAFAAGLAVVCWTAAGYIGHSPVALGVTLIIAAAYLAGALELLSFDRATRSLRQTLNTLSSPPAELGGWLAQLPPSLQNPVRLRIEGERTGLPAPVLTPYLVGLLVLLGMLGTFLGMVLTLNGAFVALEHTTDLQAIRSALAAPVKGLGVAFGTSIAGVAASAMLGLMSVLCRRARLQAAQQLEARIATTLREFSLTHQRQQTFRALQGQAEVLPRLVDALQSMMDQLNQRSEQSATQLAAAQAQFHDEARASYTGLAAAVDQSLKDSLSASARLAGEALQPAVEATMRAIAAETTALQSQVADTVTRHLNGVSARFDDSISQVSARWTTAVDAHTQGSTELVRQLQHTLDAHARKLEQDASTFLESIGHNHTDLCRQLAERTTGLARETGKQQQQLIAAIETQLDALGKRVDAGAQQAAQAWQAAASQQTLTNSQLGERLEATLTHVTNAFAEQSARLANTLHEQAQSLQAGLASRDDLRLATQQAALDAMTTAAQQSWQDAASHASAEQNRICSKLEETAQRIATHTEAQTAATLSQVSQLMQTAAEAPRAAADVIIQLRQELSASIARDNEMLVERSRIMETMGGLLDAINHAATEQRAAIDALVGTAADLLERTTNTLQTRVDAEASRMGELASQLDGSAVEVASLGEAMSAAVEQFGTASAQLAGNLQRIEEALDKSLNRSDEQMAYYVAQAREIIDLSMMSQQRIVDDLQQIKNRPAALADEV</sequence>
<dbReference type="Proteomes" id="UP000248259">
    <property type="component" value="Unassembled WGS sequence"/>
</dbReference>
<feature type="transmembrane region" description="Helical" evidence="2">
    <location>
        <begin position="155"/>
        <end position="179"/>
    </location>
</feature>
<dbReference type="OrthoDB" id="6053769at2"/>
<organism evidence="4 5">
    <name type="scientific">Parazoarcus communis SWub3 = DSM 12120</name>
    <dbReference type="NCBI Taxonomy" id="1121029"/>
    <lineage>
        <taxon>Bacteria</taxon>
        <taxon>Pseudomonadati</taxon>
        <taxon>Pseudomonadota</taxon>
        <taxon>Betaproteobacteria</taxon>
        <taxon>Rhodocyclales</taxon>
        <taxon>Zoogloeaceae</taxon>
        <taxon>Parazoarcus</taxon>
    </lineage>
</organism>
<evidence type="ECO:0000313" key="5">
    <source>
        <dbReference type="Proteomes" id="UP000248259"/>
    </source>
</evidence>
<dbReference type="InterPro" id="IPR008520">
    <property type="entry name" value="DUF802"/>
</dbReference>
<keyword evidence="2" id="KW-0472">Membrane</keyword>
<feature type="domain" description="DUF802" evidence="3">
    <location>
        <begin position="320"/>
        <end position="370"/>
    </location>
</feature>
<dbReference type="RefSeq" id="WP_110528923.1">
    <property type="nucleotide sequence ID" value="NZ_QKOE01000022.1"/>
</dbReference>
<evidence type="ECO:0000259" key="3">
    <source>
        <dbReference type="Pfam" id="PF05650"/>
    </source>
</evidence>
<keyword evidence="1" id="KW-0175">Coiled coil</keyword>
<dbReference type="EMBL" id="QKOE01000022">
    <property type="protein sequence ID" value="PZA14765.1"/>
    <property type="molecule type" value="Genomic_DNA"/>
</dbReference>
<dbReference type="AlphaFoldDB" id="A0A323UQ28"/>
<accession>A0A323UQ28</accession>
<keyword evidence="5" id="KW-1185">Reference proteome</keyword>
<comment type="caution">
    <text evidence="4">The sequence shown here is derived from an EMBL/GenBank/DDBJ whole genome shotgun (WGS) entry which is preliminary data.</text>
</comment>
<feature type="transmembrane region" description="Helical" evidence="2">
    <location>
        <begin position="107"/>
        <end position="135"/>
    </location>
</feature>
<evidence type="ECO:0000256" key="2">
    <source>
        <dbReference type="SAM" id="Phobius"/>
    </source>
</evidence>
<keyword evidence="2" id="KW-1133">Transmembrane helix</keyword>
<gene>
    <name evidence="4" type="ORF">DNK49_19980</name>
</gene>
<protein>
    <submittedName>
        <fullName evidence="4">DUF802 domain-containing protein</fullName>
    </submittedName>
</protein>
<feature type="coiled-coil region" evidence="1">
    <location>
        <begin position="225"/>
        <end position="252"/>
    </location>
</feature>
<name>A0A323UQ28_9RHOO</name>
<keyword evidence="2" id="KW-0812">Transmembrane</keyword>
<feature type="transmembrane region" description="Helical" evidence="2">
    <location>
        <begin position="30"/>
        <end position="50"/>
    </location>
</feature>
<dbReference type="Pfam" id="PF05650">
    <property type="entry name" value="DUF802"/>
    <property type="match status" value="2"/>
</dbReference>